<dbReference type="Proteomes" id="UP001162483">
    <property type="component" value="Unassembled WGS sequence"/>
</dbReference>
<evidence type="ECO:0000313" key="3">
    <source>
        <dbReference type="Proteomes" id="UP001162483"/>
    </source>
</evidence>
<feature type="compositionally biased region" description="Polar residues" evidence="1">
    <location>
        <begin position="102"/>
        <end position="112"/>
    </location>
</feature>
<evidence type="ECO:0000256" key="1">
    <source>
        <dbReference type="SAM" id="MobiDB-lite"/>
    </source>
</evidence>
<organism evidence="2 3">
    <name type="scientific">Staurois parvus</name>
    <dbReference type="NCBI Taxonomy" id="386267"/>
    <lineage>
        <taxon>Eukaryota</taxon>
        <taxon>Metazoa</taxon>
        <taxon>Chordata</taxon>
        <taxon>Craniata</taxon>
        <taxon>Vertebrata</taxon>
        <taxon>Euteleostomi</taxon>
        <taxon>Amphibia</taxon>
        <taxon>Batrachia</taxon>
        <taxon>Anura</taxon>
        <taxon>Neobatrachia</taxon>
        <taxon>Ranoidea</taxon>
        <taxon>Ranidae</taxon>
        <taxon>Staurois</taxon>
    </lineage>
</organism>
<feature type="compositionally biased region" description="Polar residues" evidence="1">
    <location>
        <begin position="30"/>
        <end position="40"/>
    </location>
</feature>
<reference evidence="2" key="1">
    <citation type="submission" date="2023-05" db="EMBL/GenBank/DDBJ databases">
        <authorList>
            <person name="Stuckert A."/>
        </authorList>
    </citation>
    <scope>NUCLEOTIDE SEQUENCE</scope>
</reference>
<accession>A0ABN9F9I9</accession>
<sequence length="112" mass="12690">MAPSSYCSVFQRTGGLFGQEDSFHAGPVSPLQTTITSQTRPLRFSEAGSEDLDSPVFYQNLVFFPPPRRNRNTNNSTISRGLDQRRTTPDFERVQQIEEQWDTNSTISQTTN</sequence>
<name>A0ABN9F9I9_9NEOB</name>
<protein>
    <submittedName>
        <fullName evidence="2">Uncharacterized protein</fullName>
    </submittedName>
</protein>
<comment type="caution">
    <text evidence="2">The sequence shown here is derived from an EMBL/GenBank/DDBJ whole genome shotgun (WGS) entry which is preliminary data.</text>
</comment>
<evidence type="ECO:0000313" key="2">
    <source>
        <dbReference type="EMBL" id="CAI9592821.1"/>
    </source>
</evidence>
<feature type="region of interest" description="Disordered" evidence="1">
    <location>
        <begin position="66"/>
        <end position="112"/>
    </location>
</feature>
<proteinExistence type="predicted"/>
<keyword evidence="3" id="KW-1185">Reference proteome</keyword>
<gene>
    <name evidence="2" type="ORF">SPARVUS_LOCUS11431625</name>
</gene>
<feature type="compositionally biased region" description="Basic and acidic residues" evidence="1">
    <location>
        <begin position="82"/>
        <end position="96"/>
    </location>
</feature>
<feature type="region of interest" description="Disordered" evidence="1">
    <location>
        <begin position="20"/>
        <end position="41"/>
    </location>
</feature>
<dbReference type="EMBL" id="CATNWA010016456">
    <property type="protein sequence ID" value="CAI9592821.1"/>
    <property type="molecule type" value="Genomic_DNA"/>
</dbReference>